<accession>A0ABR8SAS3</accession>
<dbReference type="PANTHER" id="PTHR30069:SF29">
    <property type="entry name" value="HEMOGLOBIN AND HEMOGLOBIN-HAPTOGLOBIN-BINDING PROTEIN 1-RELATED"/>
    <property type="match status" value="1"/>
</dbReference>
<evidence type="ECO:0000256" key="2">
    <source>
        <dbReference type="ARBA" id="ARBA00009810"/>
    </source>
</evidence>
<protein>
    <submittedName>
        <fullName evidence="16">TonB-dependent receptor</fullName>
    </submittedName>
</protein>
<reference evidence="16 17" key="1">
    <citation type="submission" date="2020-08" db="EMBL/GenBank/DDBJ databases">
        <title>A Genomic Blueprint of the Chicken Gut Microbiome.</title>
        <authorList>
            <person name="Gilroy R."/>
            <person name="Ravi A."/>
            <person name="Getino M."/>
            <person name="Pursley I."/>
            <person name="Horton D.L."/>
            <person name="Alikhan N.-F."/>
            <person name="Baker D."/>
            <person name="Gharbi K."/>
            <person name="Hall N."/>
            <person name="Watson M."/>
            <person name="Adriaenssens E.M."/>
            <person name="Foster-Nyarko E."/>
            <person name="Jarju S."/>
            <person name="Secka A."/>
            <person name="Antonio M."/>
            <person name="Oren A."/>
            <person name="Chaudhuri R."/>
            <person name="La Ragione R.M."/>
            <person name="Hildebrand F."/>
            <person name="Pallen M.J."/>
        </authorList>
    </citation>
    <scope>NUCLEOTIDE SEQUENCE [LARGE SCALE GENOMIC DNA]</scope>
    <source>
        <strain evidence="16 17">Sa2CVA6</strain>
    </source>
</reference>
<dbReference type="Pfam" id="PF00593">
    <property type="entry name" value="TonB_dep_Rec_b-barrel"/>
    <property type="match status" value="1"/>
</dbReference>
<dbReference type="InterPro" id="IPR037066">
    <property type="entry name" value="Plug_dom_sf"/>
</dbReference>
<keyword evidence="10 11" id="KW-0998">Cell outer membrane</keyword>
<keyword evidence="3 11" id="KW-0813">Transport</keyword>
<keyword evidence="7 12" id="KW-0798">TonB box</keyword>
<gene>
    <name evidence="16" type="ORF">H9646_08770</name>
</gene>
<evidence type="ECO:0000256" key="9">
    <source>
        <dbReference type="ARBA" id="ARBA00023170"/>
    </source>
</evidence>
<evidence type="ECO:0000256" key="6">
    <source>
        <dbReference type="ARBA" id="ARBA00022729"/>
    </source>
</evidence>
<evidence type="ECO:0000256" key="5">
    <source>
        <dbReference type="ARBA" id="ARBA00022692"/>
    </source>
</evidence>
<comment type="subcellular location">
    <subcellularLocation>
        <location evidence="1 11">Cell outer membrane</location>
        <topology evidence="1 11">Multi-pass membrane protein</topology>
    </subcellularLocation>
</comment>
<evidence type="ECO:0000313" key="16">
    <source>
        <dbReference type="EMBL" id="MBD7960579.1"/>
    </source>
</evidence>
<proteinExistence type="inferred from homology"/>
<organism evidence="16 17">
    <name type="scientific">Comamonas avium</name>
    <dbReference type="NCBI Taxonomy" id="2762231"/>
    <lineage>
        <taxon>Bacteria</taxon>
        <taxon>Pseudomonadati</taxon>
        <taxon>Pseudomonadota</taxon>
        <taxon>Betaproteobacteria</taxon>
        <taxon>Burkholderiales</taxon>
        <taxon>Comamonadaceae</taxon>
        <taxon>Comamonas</taxon>
    </lineage>
</organism>
<dbReference type="Gene3D" id="2.40.170.20">
    <property type="entry name" value="TonB-dependent receptor, beta-barrel domain"/>
    <property type="match status" value="1"/>
</dbReference>
<dbReference type="PANTHER" id="PTHR30069">
    <property type="entry name" value="TONB-DEPENDENT OUTER MEMBRANE RECEPTOR"/>
    <property type="match status" value="1"/>
</dbReference>
<evidence type="ECO:0000256" key="12">
    <source>
        <dbReference type="RuleBase" id="RU003357"/>
    </source>
</evidence>
<sequence>MSFRFSRCSLAVSAALSVLAHGASAQETFNTPVTVSATRIDMSDQDAPYASEVHTRSDIERSGASSLFDYLAQQTSLQVTPSYGNRYAPQISMRGYGNDGFQNLVISVNGRRLNNIDMAPQLIGSISLSDIERIEITKGSGAVMFGDGATAGTIQIYTKPHNGVSLETYAGNYGNRGAIATAGLVREKFDLSATLDHSKAGGFSDKDPSGHKDQSEANTWRFAAGVKPVDNLRLDFEAGSSHIDTRYPSSLTLKEFNATPGMNKNSLYTQQKLQTDHWSLGADYQLNTQWKLSARHHDEDKSSLYPASKFASDYRYISNELALQYQNDAVVINAGFQDFDGVRSQVDNRTTKDNRALFLQGQYMLDALTLSAGVRREQVTYRYNPIAGQSIESDKRLTSWELGANHRLSPQLALFANYSDAFVTPDVDRFFTTDWMTGITSFNGFIEPAKVRTLTVGANHNTERNRLKLSAFYAKLSDEIYLEPFSFKNTNIDKSHKYGIELQDRLQISPRVTGHINYAWTRAIIDRENDGAGAFNGKELPGVSRHSIVVGLNVRVAEHGNLHLSHTWRSSTWAAGDFDNNNVQKQRAFQSTDVTYRHQLAKHFEMYAGISNLFDRSNGIWVRDDAIYPVNFERTWKLGARIQF</sequence>
<feature type="chain" id="PRO_5045796679" evidence="13">
    <location>
        <begin position="26"/>
        <end position="644"/>
    </location>
</feature>
<dbReference type="Gene3D" id="2.170.130.10">
    <property type="entry name" value="TonB-dependent receptor, plug domain"/>
    <property type="match status" value="1"/>
</dbReference>
<dbReference type="RefSeq" id="WP_191722985.1">
    <property type="nucleotide sequence ID" value="NZ_JACSQK010000004.1"/>
</dbReference>
<feature type="signal peptide" evidence="13">
    <location>
        <begin position="1"/>
        <end position="25"/>
    </location>
</feature>
<evidence type="ECO:0000259" key="14">
    <source>
        <dbReference type="Pfam" id="PF00593"/>
    </source>
</evidence>
<evidence type="ECO:0000256" key="10">
    <source>
        <dbReference type="ARBA" id="ARBA00023237"/>
    </source>
</evidence>
<keyword evidence="6 13" id="KW-0732">Signal</keyword>
<feature type="domain" description="TonB-dependent receptor-like beta-barrel" evidence="14">
    <location>
        <begin position="226"/>
        <end position="613"/>
    </location>
</feature>
<evidence type="ECO:0000256" key="4">
    <source>
        <dbReference type="ARBA" id="ARBA00022452"/>
    </source>
</evidence>
<evidence type="ECO:0000256" key="13">
    <source>
        <dbReference type="SAM" id="SignalP"/>
    </source>
</evidence>
<dbReference type="PROSITE" id="PS52016">
    <property type="entry name" value="TONB_DEPENDENT_REC_3"/>
    <property type="match status" value="1"/>
</dbReference>
<keyword evidence="4 11" id="KW-1134">Transmembrane beta strand</keyword>
<keyword evidence="17" id="KW-1185">Reference proteome</keyword>
<dbReference type="Pfam" id="PF07715">
    <property type="entry name" value="Plug"/>
    <property type="match status" value="1"/>
</dbReference>
<dbReference type="SUPFAM" id="SSF56935">
    <property type="entry name" value="Porins"/>
    <property type="match status" value="1"/>
</dbReference>
<evidence type="ECO:0000256" key="1">
    <source>
        <dbReference type="ARBA" id="ARBA00004571"/>
    </source>
</evidence>
<keyword evidence="8 11" id="KW-0472">Membrane</keyword>
<evidence type="ECO:0000256" key="7">
    <source>
        <dbReference type="ARBA" id="ARBA00023077"/>
    </source>
</evidence>
<dbReference type="InterPro" id="IPR036942">
    <property type="entry name" value="Beta-barrel_TonB_sf"/>
</dbReference>
<keyword evidence="9 16" id="KW-0675">Receptor</keyword>
<comment type="caution">
    <text evidence="16">The sequence shown here is derived from an EMBL/GenBank/DDBJ whole genome shotgun (WGS) entry which is preliminary data.</text>
</comment>
<evidence type="ECO:0000256" key="3">
    <source>
        <dbReference type="ARBA" id="ARBA00022448"/>
    </source>
</evidence>
<dbReference type="InterPro" id="IPR012910">
    <property type="entry name" value="Plug_dom"/>
</dbReference>
<dbReference type="Proteomes" id="UP000634919">
    <property type="component" value="Unassembled WGS sequence"/>
</dbReference>
<name>A0ABR8SAS3_9BURK</name>
<evidence type="ECO:0000313" key="17">
    <source>
        <dbReference type="Proteomes" id="UP000634919"/>
    </source>
</evidence>
<dbReference type="InterPro" id="IPR039426">
    <property type="entry name" value="TonB-dep_rcpt-like"/>
</dbReference>
<evidence type="ECO:0000259" key="15">
    <source>
        <dbReference type="Pfam" id="PF07715"/>
    </source>
</evidence>
<evidence type="ECO:0000256" key="8">
    <source>
        <dbReference type="ARBA" id="ARBA00023136"/>
    </source>
</evidence>
<evidence type="ECO:0000256" key="11">
    <source>
        <dbReference type="PROSITE-ProRule" id="PRU01360"/>
    </source>
</evidence>
<dbReference type="EMBL" id="JACSQK010000004">
    <property type="protein sequence ID" value="MBD7960579.1"/>
    <property type="molecule type" value="Genomic_DNA"/>
</dbReference>
<feature type="domain" description="TonB-dependent receptor plug" evidence="15">
    <location>
        <begin position="45"/>
        <end position="153"/>
    </location>
</feature>
<dbReference type="InterPro" id="IPR000531">
    <property type="entry name" value="Beta-barrel_TonB"/>
</dbReference>
<keyword evidence="5 11" id="KW-0812">Transmembrane</keyword>
<comment type="similarity">
    <text evidence="2 11 12">Belongs to the TonB-dependent receptor family.</text>
</comment>